<accession>A0ABP6PHX6</accession>
<organism evidence="5 6">
    <name type="scientific">Blastococcus jejuensis</name>
    <dbReference type="NCBI Taxonomy" id="351224"/>
    <lineage>
        <taxon>Bacteria</taxon>
        <taxon>Bacillati</taxon>
        <taxon>Actinomycetota</taxon>
        <taxon>Actinomycetes</taxon>
        <taxon>Geodermatophilales</taxon>
        <taxon>Geodermatophilaceae</taxon>
        <taxon>Blastococcus</taxon>
    </lineage>
</organism>
<dbReference type="Gene3D" id="3.40.50.10350">
    <property type="entry name" value="Glycerate kinase, domain 1"/>
    <property type="match status" value="1"/>
</dbReference>
<protein>
    <submittedName>
        <fullName evidence="5">Glycerate kinase</fullName>
    </submittedName>
</protein>
<dbReference type="EMBL" id="BAAAVV010000011">
    <property type="protein sequence ID" value="GAA3179211.1"/>
    <property type="molecule type" value="Genomic_DNA"/>
</dbReference>
<evidence type="ECO:0000256" key="4">
    <source>
        <dbReference type="PIRNR" id="PIRNR006078"/>
    </source>
</evidence>
<comment type="similarity">
    <text evidence="1 4">Belongs to the glycerate kinase type-1 family.</text>
</comment>
<dbReference type="InterPro" id="IPR018197">
    <property type="entry name" value="Glycerate_kinase_RE-like"/>
</dbReference>
<sequence>MRDRVPEGLSMPTLLAVPDKFRGSATAPEVAAAIAAAAEAAGWSCVQLPLADGGEGTLDAFGGANWTTTVTGPLGTPVAAPWRMGDDGVAVVESARASGLDLAGGAAGNDPVGATSRGTGELVAAAIAEGAHRVIVSLGGSATTDGGFDTAEVLEAFAPFDGRDGRAEVLVACDVRTAFRDAAVVFGPQKGATPEQVVELTGRLDRLASLYRQRYGIDLAAVPGSGAAGGLGGAFAALGARLVPGFGLIAEHTGLAEAIAAADAVVTGEGRLDAESFNGKVVGGVLELAAQYDVPALVVAGDVDDGVAGRATAVSLLAEFGTAAAWADPLGCIERATTAWLRKEEARP</sequence>
<keyword evidence="6" id="KW-1185">Reference proteome</keyword>
<evidence type="ECO:0000313" key="6">
    <source>
        <dbReference type="Proteomes" id="UP001499924"/>
    </source>
</evidence>
<evidence type="ECO:0000256" key="1">
    <source>
        <dbReference type="ARBA" id="ARBA00006284"/>
    </source>
</evidence>
<gene>
    <name evidence="5" type="ORF">GCM10010531_36500</name>
</gene>
<dbReference type="GO" id="GO:0016301">
    <property type="term" value="F:kinase activity"/>
    <property type="evidence" value="ECO:0007669"/>
    <property type="project" value="UniProtKB-KW"/>
</dbReference>
<comment type="caution">
    <text evidence="5">The sequence shown here is derived from an EMBL/GenBank/DDBJ whole genome shotgun (WGS) entry which is preliminary data.</text>
</comment>
<dbReference type="PIRSF" id="PIRSF006078">
    <property type="entry name" value="GlxK"/>
    <property type="match status" value="1"/>
</dbReference>
<proteinExistence type="inferred from homology"/>
<evidence type="ECO:0000256" key="3">
    <source>
        <dbReference type="ARBA" id="ARBA00022777"/>
    </source>
</evidence>
<evidence type="ECO:0000256" key="2">
    <source>
        <dbReference type="ARBA" id="ARBA00022679"/>
    </source>
</evidence>
<dbReference type="InterPro" id="IPR018193">
    <property type="entry name" value="Glyc_kinase_flavodox-like_fold"/>
</dbReference>
<dbReference type="InterPro" id="IPR036129">
    <property type="entry name" value="Glycerate_kinase_sf"/>
</dbReference>
<dbReference type="InterPro" id="IPR004381">
    <property type="entry name" value="Glycerate_kinase"/>
</dbReference>
<evidence type="ECO:0000313" key="5">
    <source>
        <dbReference type="EMBL" id="GAA3179211.1"/>
    </source>
</evidence>
<keyword evidence="2 4" id="KW-0808">Transferase</keyword>
<dbReference type="SUPFAM" id="SSF110738">
    <property type="entry name" value="Glycerate kinase I"/>
    <property type="match status" value="1"/>
</dbReference>
<keyword evidence="3 4" id="KW-0418">Kinase</keyword>
<reference evidence="6" key="1">
    <citation type="journal article" date="2019" name="Int. J. Syst. Evol. Microbiol.">
        <title>The Global Catalogue of Microorganisms (GCM) 10K type strain sequencing project: providing services to taxonomists for standard genome sequencing and annotation.</title>
        <authorList>
            <consortium name="The Broad Institute Genomics Platform"/>
            <consortium name="The Broad Institute Genome Sequencing Center for Infectious Disease"/>
            <person name="Wu L."/>
            <person name="Ma J."/>
        </authorList>
    </citation>
    <scope>NUCLEOTIDE SEQUENCE [LARGE SCALE GENOMIC DNA]</scope>
    <source>
        <strain evidence="6">JCM 15614</strain>
    </source>
</reference>
<dbReference type="PANTHER" id="PTHR21599:SF0">
    <property type="entry name" value="GLYCERATE KINASE"/>
    <property type="match status" value="1"/>
</dbReference>
<dbReference type="Gene3D" id="3.90.1510.10">
    <property type="entry name" value="Glycerate kinase, domain 2"/>
    <property type="match status" value="1"/>
</dbReference>
<dbReference type="Proteomes" id="UP001499924">
    <property type="component" value="Unassembled WGS sequence"/>
</dbReference>
<name>A0ABP6PHX6_9ACTN</name>
<dbReference type="PANTHER" id="PTHR21599">
    <property type="entry name" value="GLYCERATE KINASE"/>
    <property type="match status" value="1"/>
</dbReference>
<dbReference type="Pfam" id="PF02595">
    <property type="entry name" value="Gly_kinase"/>
    <property type="match status" value="2"/>
</dbReference>